<accession>A0A0F8XGL3</accession>
<reference evidence="2" key="1">
    <citation type="journal article" date="2015" name="Nature">
        <title>Complex archaea that bridge the gap between prokaryotes and eukaryotes.</title>
        <authorList>
            <person name="Spang A."/>
            <person name="Saw J.H."/>
            <person name="Jorgensen S.L."/>
            <person name="Zaremba-Niedzwiedzka K."/>
            <person name="Martijn J."/>
            <person name="Lind A.E."/>
            <person name="van Eijk R."/>
            <person name="Schleper C."/>
            <person name="Guy L."/>
            <person name="Ettema T.J."/>
        </authorList>
    </citation>
    <scope>NUCLEOTIDE SEQUENCE</scope>
</reference>
<sequence length="55" mass="6390">MQPITIAVIAWAVIVGAVIYTVVYVILSNRRMAKYYKFAAELEAQEDEWERIRLS</sequence>
<organism evidence="2">
    <name type="scientific">marine sediment metagenome</name>
    <dbReference type="NCBI Taxonomy" id="412755"/>
    <lineage>
        <taxon>unclassified sequences</taxon>
        <taxon>metagenomes</taxon>
        <taxon>ecological metagenomes</taxon>
    </lineage>
</organism>
<protein>
    <recommendedName>
        <fullName evidence="3">CcmD family protein</fullName>
    </recommendedName>
</protein>
<keyword evidence="1" id="KW-0472">Membrane</keyword>
<evidence type="ECO:0000313" key="2">
    <source>
        <dbReference type="EMBL" id="KKK68307.1"/>
    </source>
</evidence>
<name>A0A0F8XGL3_9ZZZZ</name>
<evidence type="ECO:0008006" key="3">
    <source>
        <dbReference type="Google" id="ProtNLM"/>
    </source>
</evidence>
<keyword evidence="1" id="KW-0812">Transmembrane</keyword>
<proteinExistence type="predicted"/>
<evidence type="ECO:0000256" key="1">
    <source>
        <dbReference type="SAM" id="Phobius"/>
    </source>
</evidence>
<dbReference type="AlphaFoldDB" id="A0A0F8XGL3"/>
<dbReference type="EMBL" id="LAZR01059199">
    <property type="protein sequence ID" value="KKK68307.1"/>
    <property type="molecule type" value="Genomic_DNA"/>
</dbReference>
<comment type="caution">
    <text evidence="2">The sequence shown here is derived from an EMBL/GenBank/DDBJ whole genome shotgun (WGS) entry which is preliminary data.</text>
</comment>
<feature type="transmembrane region" description="Helical" evidence="1">
    <location>
        <begin position="6"/>
        <end position="27"/>
    </location>
</feature>
<gene>
    <name evidence="2" type="ORF">LCGC14_2945390</name>
</gene>
<keyword evidence="1" id="KW-1133">Transmembrane helix</keyword>